<feature type="signal peptide" evidence="1">
    <location>
        <begin position="1"/>
        <end position="24"/>
    </location>
</feature>
<name>A0AAD3H6N4_9STRA</name>
<evidence type="ECO:0000256" key="1">
    <source>
        <dbReference type="SAM" id="SignalP"/>
    </source>
</evidence>
<dbReference type="SUPFAM" id="SSF51197">
    <property type="entry name" value="Clavaminate synthase-like"/>
    <property type="match status" value="1"/>
</dbReference>
<keyword evidence="3" id="KW-1185">Reference proteome</keyword>
<evidence type="ECO:0000313" key="3">
    <source>
        <dbReference type="Proteomes" id="UP001054902"/>
    </source>
</evidence>
<dbReference type="EMBL" id="BLLK01000045">
    <property type="protein sequence ID" value="GFH52385.1"/>
    <property type="molecule type" value="Genomic_DNA"/>
</dbReference>
<dbReference type="InterPro" id="IPR051961">
    <property type="entry name" value="Fungal_Metabolite_Diox"/>
</dbReference>
<sequence length="389" mass="43617">MVRNSYISCAGWCLVAFLAHPAHAFCQIGERNLAHKVHTSLFSSFDAKDLLYQDQQLAMEKRALYEETLLKKAKELKSPLLKPKQAKSGTGFGGGASKVDPKVQLAVEQAKILRRDGVIRIDNALSKELADDFRKQILEQKNDAASMIEANFVPSEALYGVENQRASRCDLQLSLLRAENDDQRHVLADTLQELLGNCGTLRHVYEELVTLDGEFYELAAVITDPGSSRQKIHPDLPFKKDAPLYVVFLALQDVNEAMGPTSFLLKTHTDKENRKFHNPSIEVRDKQLSSADHRISTLKKGDAVVFDARVLHCGNANESENGSTRVLFNFSFRNPKVQGDLGYKGSIRPYYERKMKLKDVSDALIEYENDATIDPFLKYGNGIDVPSNK</sequence>
<keyword evidence="1" id="KW-0732">Signal</keyword>
<gene>
    <name evidence="2" type="ORF">CTEN210_08861</name>
</gene>
<proteinExistence type="predicted"/>
<dbReference type="PANTHER" id="PTHR37563">
    <property type="entry name" value="PHYTANOYL-COA DIOXYGENASE FAMILY PROTEIN (AFU_ORTHOLOGUE AFUA_2G03330)"/>
    <property type="match status" value="1"/>
</dbReference>
<reference evidence="2 3" key="1">
    <citation type="journal article" date="2021" name="Sci. Rep.">
        <title>The genome of the diatom Chaetoceros tenuissimus carries an ancient integrated fragment of an extant virus.</title>
        <authorList>
            <person name="Hongo Y."/>
            <person name="Kimura K."/>
            <person name="Takaki Y."/>
            <person name="Yoshida Y."/>
            <person name="Baba S."/>
            <person name="Kobayashi G."/>
            <person name="Nagasaki K."/>
            <person name="Hano T."/>
            <person name="Tomaru Y."/>
        </authorList>
    </citation>
    <scope>NUCLEOTIDE SEQUENCE [LARGE SCALE GENOMIC DNA]</scope>
    <source>
        <strain evidence="2 3">NIES-3715</strain>
    </source>
</reference>
<protein>
    <recommendedName>
        <fullName evidence="4">Phytanoyl-CoA dioxygenase</fullName>
    </recommendedName>
</protein>
<organism evidence="2 3">
    <name type="scientific">Chaetoceros tenuissimus</name>
    <dbReference type="NCBI Taxonomy" id="426638"/>
    <lineage>
        <taxon>Eukaryota</taxon>
        <taxon>Sar</taxon>
        <taxon>Stramenopiles</taxon>
        <taxon>Ochrophyta</taxon>
        <taxon>Bacillariophyta</taxon>
        <taxon>Coscinodiscophyceae</taxon>
        <taxon>Chaetocerotophycidae</taxon>
        <taxon>Chaetocerotales</taxon>
        <taxon>Chaetocerotaceae</taxon>
        <taxon>Chaetoceros</taxon>
    </lineage>
</organism>
<dbReference type="InterPro" id="IPR008775">
    <property type="entry name" value="Phytyl_CoA_dOase-like"/>
</dbReference>
<dbReference type="Proteomes" id="UP001054902">
    <property type="component" value="Unassembled WGS sequence"/>
</dbReference>
<dbReference type="Gene3D" id="2.60.120.620">
    <property type="entry name" value="q2cbj1_9rhob like domain"/>
    <property type="match status" value="1"/>
</dbReference>
<feature type="chain" id="PRO_5042119368" description="Phytanoyl-CoA dioxygenase" evidence="1">
    <location>
        <begin position="25"/>
        <end position="389"/>
    </location>
</feature>
<dbReference type="AlphaFoldDB" id="A0AAD3H6N4"/>
<accession>A0AAD3H6N4</accession>
<evidence type="ECO:0008006" key="4">
    <source>
        <dbReference type="Google" id="ProtNLM"/>
    </source>
</evidence>
<dbReference type="Pfam" id="PF05721">
    <property type="entry name" value="PhyH"/>
    <property type="match status" value="1"/>
</dbReference>
<dbReference type="PANTHER" id="PTHR37563:SF2">
    <property type="entry name" value="PHYTANOYL-COA DIOXYGENASE FAMILY PROTEIN (AFU_ORTHOLOGUE AFUA_2G03330)"/>
    <property type="match status" value="1"/>
</dbReference>
<comment type="caution">
    <text evidence="2">The sequence shown here is derived from an EMBL/GenBank/DDBJ whole genome shotgun (WGS) entry which is preliminary data.</text>
</comment>
<evidence type="ECO:0000313" key="2">
    <source>
        <dbReference type="EMBL" id="GFH52385.1"/>
    </source>
</evidence>